<dbReference type="PANTHER" id="PTHR12128:SF66">
    <property type="entry name" value="4-HYDROXY-2-OXOGLUTARATE ALDOLASE, MITOCHONDRIAL"/>
    <property type="match status" value="1"/>
</dbReference>
<organism evidence="5 6">
    <name type="scientific">Rugosimonospora acidiphila</name>
    <dbReference type="NCBI Taxonomy" id="556531"/>
    <lineage>
        <taxon>Bacteria</taxon>
        <taxon>Bacillati</taxon>
        <taxon>Actinomycetota</taxon>
        <taxon>Actinomycetes</taxon>
        <taxon>Micromonosporales</taxon>
        <taxon>Micromonosporaceae</taxon>
        <taxon>Rugosimonospora</taxon>
    </lineage>
</organism>
<evidence type="ECO:0000256" key="3">
    <source>
        <dbReference type="ARBA" id="ARBA00023270"/>
    </source>
</evidence>
<protein>
    <submittedName>
        <fullName evidence="5">4-hydroxy-tetrahydrodipicolinate synthase</fullName>
    </submittedName>
</protein>
<dbReference type="CDD" id="cd00408">
    <property type="entry name" value="DHDPS-like"/>
    <property type="match status" value="1"/>
</dbReference>
<dbReference type="InterPro" id="IPR002220">
    <property type="entry name" value="DapA-like"/>
</dbReference>
<keyword evidence="3" id="KW-0704">Schiff base</keyword>
<dbReference type="PANTHER" id="PTHR12128">
    <property type="entry name" value="DIHYDRODIPICOLINATE SYNTHASE"/>
    <property type="match status" value="1"/>
</dbReference>
<proteinExistence type="inferred from homology"/>
<dbReference type="Gene3D" id="3.20.20.70">
    <property type="entry name" value="Aldolase class I"/>
    <property type="match status" value="1"/>
</dbReference>
<dbReference type="PIRSF" id="PIRSF001365">
    <property type="entry name" value="DHDPS"/>
    <property type="match status" value="1"/>
</dbReference>
<evidence type="ECO:0000256" key="2">
    <source>
        <dbReference type="ARBA" id="ARBA00023239"/>
    </source>
</evidence>
<evidence type="ECO:0000256" key="1">
    <source>
        <dbReference type="ARBA" id="ARBA00007592"/>
    </source>
</evidence>
<comment type="similarity">
    <text evidence="1 4">Belongs to the DapA family.</text>
</comment>
<dbReference type="InterPro" id="IPR013785">
    <property type="entry name" value="Aldolase_TIM"/>
</dbReference>
<reference evidence="6" key="1">
    <citation type="journal article" date="2019" name="Int. J. Syst. Evol. Microbiol.">
        <title>The Global Catalogue of Microorganisms (GCM) 10K type strain sequencing project: providing services to taxonomists for standard genome sequencing and annotation.</title>
        <authorList>
            <consortium name="The Broad Institute Genomics Platform"/>
            <consortium name="The Broad Institute Genome Sequencing Center for Infectious Disease"/>
            <person name="Wu L."/>
            <person name="Ma J."/>
        </authorList>
    </citation>
    <scope>NUCLEOTIDE SEQUENCE [LARGE SCALE GENOMIC DNA]</scope>
    <source>
        <strain evidence="6">JCM 18304</strain>
    </source>
</reference>
<keyword evidence="6" id="KW-1185">Reference proteome</keyword>
<sequence>MANPADVTVALLTPVDEQGRVDHVSLERLVKRTLAGGVTGISPLGSTGEGYSLPLSERLAATDTVVRTVPDGTPVICGVFAHSHEQAIDEIAAYAERGATGALLAPPSYYPLNAAEQRDYLTRVADGSALPLIFYNIPAFTKVSLATAVLTELAAHPRVVGVKDSCKDFGYLTSLLDALAAAGVPAERFGVFTGTDAMLVASLIAGARGTICASANLVPELPAGIAAAIAAGDLDEARRIETRLRRIVTACRLGGTPTGMKAAVAAAGICDPWMVSPRRPLGDADRATLVASLTDLGVLS</sequence>
<gene>
    <name evidence="5" type="primary">dapA_3</name>
    <name evidence="5" type="ORF">GCM10023322_64420</name>
</gene>
<dbReference type="PROSITE" id="PS00666">
    <property type="entry name" value="DHDPS_2"/>
    <property type="match status" value="1"/>
</dbReference>
<comment type="caution">
    <text evidence="5">The sequence shown here is derived from an EMBL/GenBank/DDBJ whole genome shotgun (WGS) entry which is preliminary data.</text>
</comment>
<dbReference type="PRINTS" id="PR00146">
    <property type="entry name" value="DHPICSNTHASE"/>
</dbReference>
<evidence type="ECO:0000256" key="4">
    <source>
        <dbReference type="PIRNR" id="PIRNR001365"/>
    </source>
</evidence>
<dbReference type="RefSeq" id="WP_345636010.1">
    <property type="nucleotide sequence ID" value="NZ_BAABJQ010000025.1"/>
</dbReference>
<evidence type="ECO:0000313" key="6">
    <source>
        <dbReference type="Proteomes" id="UP001501570"/>
    </source>
</evidence>
<dbReference type="SUPFAM" id="SSF51569">
    <property type="entry name" value="Aldolase"/>
    <property type="match status" value="1"/>
</dbReference>
<name>A0ABP9SK76_9ACTN</name>
<dbReference type="SMART" id="SM01130">
    <property type="entry name" value="DHDPS"/>
    <property type="match status" value="1"/>
</dbReference>
<keyword evidence="2 4" id="KW-0456">Lyase</keyword>
<accession>A0ABP9SK76</accession>
<evidence type="ECO:0000313" key="5">
    <source>
        <dbReference type="EMBL" id="GAA5196147.1"/>
    </source>
</evidence>
<dbReference type="Proteomes" id="UP001501570">
    <property type="component" value="Unassembled WGS sequence"/>
</dbReference>
<dbReference type="InterPro" id="IPR020625">
    <property type="entry name" value="Schiff_base-form_aldolases_AS"/>
</dbReference>
<dbReference type="Pfam" id="PF00701">
    <property type="entry name" value="DHDPS"/>
    <property type="match status" value="1"/>
</dbReference>
<dbReference type="EMBL" id="BAABJQ010000025">
    <property type="protein sequence ID" value="GAA5196147.1"/>
    <property type="molecule type" value="Genomic_DNA"/>
</dbReference>